<evidence type="ECO:0000256" key="1">
    <source>
        <dbReference type="SAM" id="MobiDB-lite"/>
    </source>
</evidence>
<feature type="compositionally biased region" description="Low complexity" evidence="1">
    <location>
        <begin position="194"/>
        <end position="212"/>
    </location>
</feature>
<feature type="region of interest" description="Disordered" evidence="1">
    <location>
        <begin position="1"/>
        <end position="29"/>
    </location>
</feature>
<reference evidence="2 3" key="1">
    <citation type="submission" date="2018-02" db="EMBL/GenBank/DDBJ databases">
        <title>The genomes of Aspergillus section Nigri reveals drivers in fungal speciation.</title>
        <authorList>
            <consortium name="DOE Joint Genome Institute"/>
            <person name="Vesth T.C."/>
            <person name="Nybo J."/>
            <person name="Theobald S."/>
            <person name="Brandl J."/>
            <person name="Frisvad J.C."/>
            <person name="Nielsen K.F."/>
            <person name="Lyhne E.K."/>
            <person name="Kogle M.E."/>
            <person name="Kuo A."/>
            <person name="Riley R."/>
            <person name="Clum A."/>
            <person name="Nolan M."/>
            <person name="Lipzen A."/>
            <person name="Salamov A."/>
            <person name="Henrissat B."/>
            <person name="Wiebenga A."/>
            <person name="De vries R.P."/>
            <person name="Grigoriev I.V."/>
            <person name="Mortensen U.H."/>
            <person name="Andersen M.R."/>
            <person name="Baker S.E."/>
        </authorList>
    </citation>
    <scope>NUCLEOTIDE SEQUENCE [LARGE SCALE GENOMIC DNA]</scope>
    <source>
        <strain evidence="2 3">CBS 101889</strain>
    </source>
</reference>
<organism evidence="2 3">
    <name type="scientific">Aspergillus homomorphus (strain CBS 101889)</name>
    <dbReference type="NCBI Taxonomy" id="1450537"/>
    <lineage>
        <taxon>Eukaryota</taxon>
        <taxon>Fungi</taxon>
        <taxon>Dikarya</taxon>
        <taxon>Ascomycota</taxon>
        <taxon>Pezizomycotina</taxon>
        <taxon>Eurotiomycetes</taxon>
        <taxon>Eurotiomycetidae</taxon>
        <taxon>Eurotiales</taxon>
        <taxon>Aspergillaceae</taxon>
        <taxon>Aspergillus</taxon>
        <taxon>Aspergillus subgen. Circumdati</taxon>
    </lineage>
</organism>
<accession>A0A395IA37</accession>
<dbReference type="Proteomes" id="UP000248961">
    <property type="component" value="Unassembled WGS sequence"/>
</dbReference>
<dbReference type="GeneID" id="37198979"/>
<dbReference type="RefSeq" id="XP_025555227.1">
    <property type="nucleotide sequence ID" value="XM_025694690.1"/>
</dbReference>
<keyword evidence="3" id="KW-1185">Reference proteome</keyword>
<name>A0A395IA37_ASPHC</name>
<gene>
    <name evidence="2" type="ORF">BO97DRAFT_403232</name>
</gene>
<dbReference type="STRING" id="1450537.A0A395IA37"/>
<evidence type="ECO:0000313" key="3">
    <source>
        <dbReference type="Proteomes" id="UP000248961"/>
    </source>
</evidence>
<protein>
    <submittedName>
        <fullName evidence="2">Uncharacterized protein</fullName>
    </submittedName>
</protein>
<dbReference type="VEuPathDB" id="FungiDB:BO97DRAFT_403232"/>
<dbReference type="AlphaFoldDB" id="A0A395IA37"/>
<feature type="region of interest" description="Disordered" evidence="1">
    <location>
        <begin position="134"/>
        <end position="162"/>
    </location>
</feature>
<sequence length="350" mass="37552">MSLPDSDTESTVSSQTRPTTATTPKTHHQLFPFAYPPSKSTSCIRFTSRLLVQIQQLISSSRALPILEIYRPSSFSKSIPGCPNKLHGQDLYVVQSDSYQKSPATSLTSNNKNNADNPVVGVIYTNYNHPCSNTSAGATTSSSSTDTKSQQPSSSSSSLATTPSSINNAIHLPQFQITFLASRTARGGYIFQLLPTSSPSTSTSSTSTRLTLELAKKKPKRKPPPRSPDTDRSSASNSPDGDEDKNKNNGNKAPSDHKAPEEPASFLLGIRGSVDPTTTPESTPPRSRPWLAGVSHKGIKVLLGGEQQEQQRHRLLAEVGADSSAGAGTDVLYTIVLMLGVYAGRMEGWF</sequence>
<feature type="compositionally biased region" description="Low complexity" evidence="1">
    <location>
        <begin position="11"/>
        <end position="24"/>
    </location>
</feature>
<evidence type="ECO:0000313" key="2">
    <source>
        <dbReference type="EMBL" id="RAL16073.1"/>
    </source>
</evidence>
<dbReference type="OrthoDB" id="4475042at2759"/>
<dbReference type="EMBL" id="KZ824270">
    <property type="protein sequence ID" value="RAL16073.1"/>
    <property type="molecule type" value="Genomic_DNA"/>
</dbReference>
<proteinExistence type="predicted"/>
<feature type="region of interest" description="Disordered" evidence="1">
    <location>
        <begin position="194"/>
        <end position="293"/>
    </location>
</feature>